<dbReference type="RefSeq" id="WP_259966168.1">
    <property type="nucleotide sequence ID" value="NZ_CP081055.1"/>
</dbReference>
<protein>
    <submittedName>
        <fullName evidence="3">Protein phosphatase 2C domain-containing protein</fullName>
    </submittedName>
</protein>
<dbReference type="SMART" id="SM00332">
    <property type="entry name" value="PP2Cc"/>
    <property type="match status" value="1"/>
</dbReference>
<dbReference type="SUPFAM" id="SSF81606">
    <property type="entry name" value="PP2C-like"/>
    <property type="match status" value="1"/>
</dbReference>
<keyword evidence="4" id="KW-1185">Reference proteome</keyword>
<dbReference type="EMBL" id="CP081055">
    <property type="protein sequence ID" value="UWQ43809.1"/>
    <property type="molecule type" value="Genomic_DNA"/>
</dbReference>
<dbReference type="Proteomes" id="UP001058514">
    <property type="component" value="Plasmid unnamed4"/>
</dbReference>
<dbReference type="Pfam" id="PF13672">
    <property type="entry name" value="PP2C_2"/>
    <property type="match status" value="1"/>
</dbReference>
<accession>A0ABY5WQI4</accession>
<evidence type="ECO:0000313" key="3">
    <source>
        <dbReference type="EMBL" id="UWQ43809.1"/>
    </source>
</evidence>
<dbReference type="SMART" id="SM00331">
    <property type="entry name" value="PP2C_SIG"/>
    <property type="match status" value="1"/>
</dbReference>
<geneLocation type="plasmid" evidence="3 4">
    <name>unnamed4</name>
</geneLocation>
<dbReference type="PROSITE" id="PS51746">
    <property type="entry name" value="PPM_2"/>
    <property type="match status" value="1"/>
</dbReference>
<name>A0ABY5WQI4_9RHOB</name>
<feature type="domain" description="PPM-type phosphatase" evidence="2">
    <location>
        <begin position="8"/>
        <end position="241"/>
    </location>
</feature>
<feature type="compositionally biased region" description="Pro residues" evidence="1">
    <location>
        <begin position="283"/>
        <end position="293"/>
    </location>
</feature>
<evidence type="ECO:0000313" key="4">
    <source>
        <dbReference type="Proteomes" id="UP001058514"/>
    </source>
</evidence>
<reference evidence="3" key="1">
    <citation type="submission" date="2021-08" db="EMBL/GenBank/DDBJ databases">
        <authorList>
            <person name="Nwanade C."/>
            <person name="Wang M."/>
            <person name="Masoudi A."/>
            <person name="Yu Z."/>
            <person name="Liu J."/>
        </authorList>
    </citation>
    <scope>NUCLEOTIDE SEQUENCE</scope>
    <source>
        <strain evidence="3">S166</strain>
        <plasmid evidence="3">unnamed4</plasmid>
    </source>
</reference>
<dbReference type="Gene3D" id="3.60.40.10">
    <property type="entry name" value="PPM-type phosphatase domain"/>
    <property type="match status" value="1"/>
</dbReference>
<organism evidence="3 4">
    <name type="scientific">Leisingera aquaemixtae</name>
    <dbReference type="NCBI Taxonomy" id="1396826"/>
    <lineage>
        <taxon>Bacteria</taxon>
        <taxon>Pseudomonadati</taxon>
        <taxon>Pseudomonadota</taxon>
        <taxon>Alphaproteobacteria</taxon>
        <taxon>Rhodobacterales</taxon>
        <taxon>Roseobacteraceae</taxon>
        <taxon>Leisingera</taxon>
    </lineage>
</organism>
<evidence type="ECO:0000259" key="2">
    <source>
        <dbReference type="PROSITE" id="PS51746"/>
    </source>
</evidence>
<sequence length="324" mass="33747">MLHSAEIEYDAATAISQGRRERQEDAVAADFPAGTGTGFAVLADGMGGHAAGDIASRIVVTEVFSELKLQAGDPAALEQAIGAVLQQAANGADACLGEYASHQPQARGMGATLLAPVLFCDRLYWISAGDSPLYLFREGRLIRLNADHSMASELDGLVAEGRMDAAEAASHPDRHCVTSVLTGAGIPRIDCRSVPVRLQAGDIVLAASDGLQFLPEAEIAAVLAAERLSPSARIGAVLMQRLEALDAPEQDNAALCVIKPFDPRARPLEPAPALDLAPDLAQPAPPPQAPAPRPRGGRRVVTLLASATWRAAPAASQTKTDAPV</sequence>
<proteinExistence type="predicted"/>
<dbReference type="InterPro" id="IPR036457">
    <property type="entry name" value="PPM-type-like_dom_sf"/>
</dbReference>
<feature type="region of interest" description="Disordered" evidence="1">
    <location>
        <begin position="268"/>
        <end position="298"/>
    </location>
</feature>
<dbReference type="InterPro" id="IPR001932">
    <property type="entry name" value="PPM-type_phosphatase-like_dom"/>
</dbReference>
<feature type="compositionally biased region" description="Low complexity" evidence="1">
    <location>
        <begin position="271"/>
        <end position="282"/>
    </location>
</feature>
<keyword evidence="3" id="KW-0614">Plasmid</keyword>
<dbReference type="CDD" id="cd00143">
    <property type="entry name" value="PP2Cc"/>
    <property type="match status" value="1"/>
</dbReference>
<gene>
    <name evidence="3" type="ORF">K3718_20655</name>
</gene>
<evidence type="ECO:0000256" key="1">
    <source>
        <dbReference type="SAM" id="MobiDB-lite"/>
    </source>
</evidence>